<dbReference type="GO" id="GO:0006952">
    <property type="term" value="P:defense response"/>
    <property type="evidence" value="ECO:0007669"/>
    <property type="project" value="UniProtKB-KW"/>
</dbReference>
<dbReference type="InterPro" id="IPR055414">
    <property type="entry name" value="LRR_R13L4/SHOC2-like"/>
</dbReference>
<evidence type="ECO:0008006" key="8">
    <source>
        <dbReference type="Google" id="ProtNLM"/>
    </source>
</evidence>
<sequence>MAESAVSLVVDRLLPLLTQEVKLLKGVHDELVGVKDELEVIRAFLKDADSKAGKEGIGEGVKVLVNQIREEAQHIEDVIDDYMLHVARHPDHRHGLLRRIASLIKTFSSRHEIASEIKDIKSSLLDIKNRSIARHLSISNRGSNTPKSSTRSQTRSIMVFDKAMLQKARVRVIFAKFKLLTSLDFEDCPIDHLPKELGNLLHLRYLNLRNTDVEELPRSIGKLHNLESLDLRFSLVKELPVEISDFPKLKLLLAHGGYATGLKIKGSFKHLEFLQTLFTIKVEDDQESQISRHVRIHRSDGTYDKDDKASFEAWEERKFRAWEKRKINDLCYFCMDVVAWDLYVLHGLQAIKTSEQWRVSPSKKVGEKIWSASVGRKAVDVSV</sequence>
<keyword evidence="1" id="KW-0677">Repeat</keyword>
<gene>
    <name evidence="6" type="ORF">H0E87_009769</name>
</gene>
<accession>A0A8T2YQL3</accession>
<dbReference type="CDD" id="cd14798">
    <property type="entry name" value="RX-CC_like"/>
    <property type="match status" value="1"/>
</dbReference>
<keyword evidence="2" id="KW-0547">Nucleotide-binding</keyword>
<dbReference type="Gene3D" id="3.80.10.10">
    <property type="entry name" value="Ribonuclease Inhibitor"/>
    <property type="match status" value="1"/>
</dbReference>
<dbReference type="EMBL" id="JACEGQ020000005">
    <property type="protein sequence ID" value="KAH8507360.1"/>
    <property type="molecule type" value="Genomic_DNA"/>
</dbReference>
<name>A0A8T2YQL3_POPDE</name>
<comment type="caution">
    <text evidence="6">The sequence shown here is derived from an EMBL/GenBank/DDBJ whole genome shotgun (WGS) entry which is preliminary data.</text>
</comment>
<dbReference type="Proteomes" id="UP000807159">
    <property type="component" value="Chromosome 5"/>
</dbReference>
<dbReference type="GO" id="GO:0000166">
    <property type="term" value="F:nucleotide binding"/>
    <property type="evidence" value="ECO:0007669"/>
    <property type="project" value="UniProtKB-KW"/>
</dbReference>
<dbReference type="PANTHER" id="PTHR47186:SF57">
    <property type="entry name" value="OS02G0478300 PROTEIN"/>
    <property type="match status" value="1"/>
</dbReference>
<evidence type="ECO:0000256" key="3">
    <source>
        <dbReference type="ARBA" id="ARBA00022821"/>
    </source>
</evidence>
<dbReference type="Pfam" id="PF23598">
    <property type="entry name" value="LRR_14"/>
    <property type="match status" value="1"/>
</dbReference>
<evidence type="ECO:0000256" key="2">
    <source>
        <dbReference type="ARBA" id="ARBA00022741"/>
    </source>
</evidence>
<protein>
    <recommendedName>
        <fullName evidence="8">Rx N-terminal domain-containing protein</fullName>
    </recommendedName>
</protein>
<dbReference type="InterPro" id="IPR038005">
    <property type="entry name" value="RX-like_CC"/>
</dbReference>
<dbReference type="AlphaFoldDB" id="A0A8T2YQL3"/>
<dbReference type="Pfam" id="PF18052">
    <property type="entry name" value="Rx_N"/>
    <property type="match status" value="1"/>
</dbReference>
<keyword evidence="3" id="KW-0611">Plant defense</keyword>
<feature type="domain" description="Disease resistance R13L4/SHOC-2-like LRR" evidence="5">
    <location>
        <begin position="153"/>
        <end position="286"/>
    </location>
</feature>
<evidence type="ECO:0000259" key="5">
    <source>
        <dbReference type="Pfam" id="PF23598"/>
    </source>
</evidence>
<dbReference type="PANTHER" id="PTHR47186">
    <property type="entry name" value="LEUCINE-RICH REPEAT-CONTAINING PROTEIN 57"/>
    <property type="match status" value="1"/>
</dbReference>
<evidence type="ECO:0000259" key="4">
    <source>
        <dbReference type="Pfam" id="PF18052"/>
    </source>
</evidence>
<organism evidence="6 7">
    <name type="scientific">Populus deltoides</name>
    <name type="common">Eastern poplar</name>
    <name type="synonym">Eastern cottonwood</name>
    <dbReference type="NCBI Taxonomy" id="3696"/>
    <lineage>
        <taxon>Eukaryota</taxon>
        <taxon>Viridiplantae</taxon>
        <taxon>Streptophyta</taxon>
        <taxon>Embryophyta</taxon>
        <taxon>Tracheophyta</taxon>
        <taxon>Spermatophyta</taxon>
        <taxon>Magnoliopsida</taxon>
        <taxon>eudicotyledons</taxon>
        <taxon>Gunneridae</taxon>
        <taxon>Pentapetalae</taxon>
        <taxon>rosids</taxon>
        <taxon>fabids</taxon>
        <taxon>Malpighiales</taxon>
        <taxon>Salicaceae</taxon>
        <taxon>Saliceae</taxon>
        <taxon>Populus</taxon>
    </lineage>
</organism>
<dbReference type="Gene3D" id="1.20.5.4130">
    <property type="match status" value="1"/>
</dbReference>
<feature type="domain" description="Disease resistance N-terminal" evidence="4">
    <location>
        <begin position="5"/>
        <end position="92"/>
    </location>
</feature>
<evidence type="ECO:0000256" key="1">
    <source>
        <dbReference type="ARBA" id="ARBA00022737"/>
    </source>
</evidence>
<evidence type="ECO:0000313" key="6">
    <source>
        <dbReference type="EMBL" id="KAH8507360.1"/>
    </source>
</evidence>
<dbReference type="InterPro" id="IPR041118">
    <property type="entry name" value="Rx_N"/>
</dbReference>
<proteinExistence type="predicted"/>
<dbReference type="InterPro" id="IPR032675">
    <property type="entry name" value="LRR_dom_sf"/>
</dbReference>
<evidence type="ECO:0000313" key="7">
    <source>
        <dbReference type="Proteomes" id="UP000807159"/>
    </source>
</evidence>
<dbReference type="SUPFAM" id="SSF52058">
    <property type="entry name" value="L domain-like"/>
    <property type="match status" value="1"/>
</dbReference>
<keyword evidence="7" id="KW-1185">Reference proteome</keyword>
<reference evidence="6" key="1">
    <citation type="journal article" date="2021" name="J. Hered.">
        <title>Genome Assembly of Salicaceae Populus deltoides (Eastern Cottonwood) I-69 Based on Nanopore Sequencing and Hi-C Technologies.</title>
        <authorList>
            <person name="Bai S."/>
            <person name="Wu H."/>
            <person name="Zhang J."/>
            <person name="Pan Z."/>
            <person name="Zhao W."/>
            <person name="Li Z."/>
            <person name="Tong C."/>
        </authorList>
    </citation>
    <scope>NUCLEOTIDE SEQUENCE</scope>
    <source>
        <tissue evidence="6">Leaf</tissue>
    </source>
</reference>